<dbReference type="InterPro" id="IPR043504">
    <property type="entry name" value="Peptidase_S1_PA_chymotrypsin"/>
</dbReference>
<feature type="signal peptide" evidence="10">
    <location>
        <begin position="1"/>
        <end position="26"/>
    </location>
</feature>
<dbReference type="InterPro" id="IPR004236">
    <property type="entry name" value="Pept_S1_alpha_lytic"/>
</dbReference>
<evidence type="ECO:0000256" key="10">
    <source>
        <dbReference type="SAM" id="SignalP"/>
    </source>
</evidence>
<dbReference type="Gene3D" id="2.40.10.10">
    <property type="entry name" value="Trypsin-like serine proteases"/>
    <property type="match status" value="2"/>
</dbReference>
<dbReference type="InterPro" id="IPR001316">
    <property type="entry name" value="Pept_S1A_streptogrisin"/>
</dbReference>
<keyword evidence="2" id="KW-0645">Protease</keyword>
<dbReference type="PRINTS" id="PR00861">
    <property type="entry name" value="ALYTICPTASE"/>
</dbReference>
<dbReference type="CDD" id="cd21112">
    <property type="entry name" value="alphaLP-like"/>
    <property type="match status" value="1"/>
</dbReference>
<dbReference type="GO" id="GO:0004252">
    <property type="term" value="F:serine-type endopeptidase activity"/>
    <property type="evidence" value="ECO:0007669"/>
    <property type="project" value="InterPro"/>
</dbReference>
<dbReference type="RefSeq" id="WP_109640259.1">
    <property type="nucleotide sequence ID" value="NZ_QGHB01000012.1"/>
</dbReference>
<feature type="disulfide bond" evidence="9">
    <location>
        <begin position="317"/>
        <end position="344"/>
    </location>
</feature>
<name>A0A316HQQ2_9PSEU</name>
<evidence type="ECO:0000313" key="13">
    <source>
        <dbReference type="Proteomes" id="UP000246005"/>
    </source>
</evidence>
<evidence type="ECO:0000256" key="6">
    <source>
        <dbReference type="ARBA" id="ARBA00023145"/>
    </source>
</evidence>
<dbReference type="AlphaFoldDB" id="A0A316HQQ2"/>
<sequence>MKRMAVAAVAVLAGALATTVSPAAVAAPEPSADLLAAMQRDLGLNAQQAAERLRQESAAAVLQHVAKGFAGDEFGGAWFDASIGKLVVGVTEGVTGAKADRIKQLGAQPRTVAHKEKDLDAAKTRLDAEKAPAEVTGWFVDPQANAVTITVKRSQAEVAKSFAEKAGTLAKVVETDEAPRLLKDIRGGDAYYINNAGRCSVGFAVQGGFVTAGHCGSKGDTVAGVDRSALGVFEGSSFPGNDYGWVKANSAWTPTAKVNHYGGADVVVSGHTEAAVGASICRSGSTTGWHCGVVQARSQTVNYQEGSVSGLTRTDVCAEPGDSGGSWVSGTQAQGVTSGGSGNCTSGGTTYFQPVNEILSAYNLTLITG</sequence>
<keyword evidence="7 9" id="KW-1015">Disulfide bond</keyword>
<dbReference type="InterPro" id="IPR009003">
    <property type="entry name" value="Peptidase_S1_PA"/>
</dbReference>
<evidence type="ECO:0000259" key="11">
    <source>
        <dbReference type="Pfam" id="PF02983"/>
    </source>
</evidence>
<dbReference type="GO" id="GO:0005576">
    <property type="term" value="C:extracellular region"/>
    <property type="evidence" value="ECO:0007669"/>
    <property type="project" value="InterPro"/>
</dbReference>
<evidence type="ECO:0000256" key="5">
    <source>
        <dbReference type="ARBA" id="ARBA00022825"/>
    </source>
</evidence>
<evidence type="ECO:0000256" key="9">
    <source>
        <dbReference type="PIRSR" id="PIRSR001134-2"/>
    </source>
</evidence>
<organism evidence="12 13">
    <name type="scientific">Lentzea atacamensis</name>
    <dbReference type="NCBI Taxonomy" id="531938"/>
    <lineage>
        <taxon>Bacteria</taxon>
        <taxon>Bacillati</taxon>
        <taxon>Actinomycetota</taxon>
        <taxon>Actinomycetes</taxon>
        <taxon>Pseudonocardiales</taxon>
        <taxon>Pseudonocardiaceae</taxon>
        <taxon>Lentzea</taxon>
    </lineage>
</organism>
<dbReference type="GO" id="GO:0006508">
    <property type="term" value="P:proteolysis"/>
    <property type="evidence" value="ECO:0007669"/>
    <property type="project" value="UniProtKB-KW"/>
</dbReference>
<dbReference type="Pfam" id="PF02983">
    <property type="entry name" value="Pro_Al_protease"/>
    <property type="match status" value="1"/>
</dbReference>
<gene>
    <name evidence="12" type="ORF">C8D88_112186</name>
</gene>
<dbReference type="Gene3D" id="3.30.300.50">
    <property type="match status" value="2"/>
</dbReference>
<feature type="active site" description="Charge relay system" evidence="8">
    <location>
        <position position="242"/>
    </location>
</feature>
<evidence type="ECO:0000256" key="4">
    <source>
        <dbReference type="ARBA" id="ARBA00022801"/>
    </source>
</evidence>
<keyword evidence="6" id="KW-0865">Zymogen</keyword>
<keyword evidence="3 10" id="KW-0732">Signal</keyword>
<reference evidence="12 13" key="1">
    <citation type="submission" date="2018-05" db="EMBL/GenBank/DDBJ databases">
        <title>Genomic Encyclopedia of Type Strains, Phase IV (KMG-IV): sequencing the most valuable type-strain genomes for metagenomic binning, comparative biology and taxonomic classification.</title>
        <authorList>
            <person name="Goeker M."/>
        </authorList>
    </citation>
    <scope>NUCLEOTIDE SEQUENCE [LARGE SCALE GENOMIC DNA]</scope>
    <source>
        <strain evidence="12 13">DSM 45480</strain>
    </source>
</reference>
<evidence type="ECO:0000256" key="2">
    <source>
        <dbReference type="ARBA" id="ARBA00022670"/>
    </source>
</evidence>
<feature type="active site" description="Charge relay system" evidence="8">
    <location>
        <position position="214"/>
    </location>
</feature>
<evidence type="ECO:0000313" key="12">
    <source>
        <dbReference type="EMBL" id="PWK82935.1"/>
    </source>
</evidence>
<dbReference type="InterPro" id="IPR035070">
    <property type="entry name" value="Streptogrisin_prodomain"/>
</dbReference>
<feature type="disulfide bond" evidence="9">
    <location>
        <begin position="281"/>
        <end position="291"/>
    </location>
</feature>
<proteinExistence type="inferred from homology"/>
<feature type="domain" description="Peptidase S1A alpha-lytic prodomain" evidence="11">
    <location>
        <begin position="118"/>
        <end position="169"/>
    </location>
</feature>
<evidence type="ECO:0000256" key="7">
    <source>
        <dbReference type="ARBA" id="ARBA00023157"/>
    </source>
</evidence>
<feature type="chain" id="PRO_5016441505" evidence="10">
    <location>
        <begin position="27"/>
        <end position="369"/>
    </location>
</feature>
<evidence type="ECO:0000256" key="3">
    <source>
        <dbReference type="ARBA" id="ARBA00022729"/>
    </source>
</evidence>
<keyword evidence="4" id="KW-0378">Hydrolase</keyword>
<comment type="caution">
    <text evidence="12">The sequence shown here is derived from an EMBL/GenBank/DDBJ whole genome shotgun (WGS) entry which is preliminary data.</text>
</comment>
<keyword evidence="5" id="KW-0720">Serine protease</keyword>
<dbReference type="EMBL" id="QGHB01000012">
    <property type="protein sequence ID" value="PWK82935.1"/>
    <property type="molecule type" value="Genomic_DNA"/>
</dbReference>
<accession>A0A316HQQ2</accession>
<evidence type="ECO:0000256" key="8">
    <source>
        <dbReference type="PIRSR" id="PIRSR001134-1"/>
    </source>
</evidence>
<dbReference type="Proteomes" id="UP000246005">
    <property type="component" value="Unassembled WGS sequence"/>
</dbReference>
<feature type="disulfide bond" evidence="9">
    <location>
        <begin position="199"/>
        <end position="215"/>
    </location>
</feature>
<feature type="active site" description="Charge relay system" evidence="8">
    <location>
        <position position="323"/>
    </location>
</feature>
<dbReference type="PIRSF" id="PIRSF001134">
    <property type="entry name" value="Streptogrisin"/>
    <property type="match status" value="1"/>
</dbReference>
<comment type="similarity">
    <text evidence="1">Belongs to the peptidase S1 family.</text>
</comment>
<dbReference type="SUPFAM" id="SSF50494">
    <property type="entry name" value="Trypsin-like serine proteases"/>
    <property type="match status" value="1"/>
</dbReference>
<evidence type="ECO:0000256" key="1">
    <source>
        <dbReference type="ARBA" id="ARBA00007664"/>
    </source>
</evidence>
<protein>
    <submittedName>
        <fullName evidence="12">Streptogrisin C</fullName>
    </submittedName>
</protein>